<keyword evidence="2" id="KW-0489">Methyltransferase</keyword>
<dbReference type="PANTHER" id="PTHR43464:SF23">
    <property type="entry name" value="JUVENILE HORMONE ACID O-METHYLTRANSFERASE"/>
    <property type="match status" value="1"/>
</dbReference>
<accession>A0ABV8VCT8</accession>
<dbReference type="PANTHER" id="PTHR43464">
    <property type="entry name" value="METHYLTRANSFERASE"/>
    <property type="match status" value="1"/>
</dbReference>
<dbReference type="Pfam" id="PF13649">
    <property type="entry name" value="Methyltransf_25"/>
    <property type="match status" value="1"/>
</dbReference>
<dbReference type="GO" id="GO:0032259">
    <property type="term" value="P:methylation"/>
    <property type="evidence" value="ECO:0007669"/>
    <property type="project" value="UniProtKB-KW"/>
</dbReference>
<evidence type="ECO:0000259" key="1">
    <source>
        <dbReference type="Pfam" id="PF13649"/>
    </source>
</evidence>
<proteinExistence type="predicted"/>
<evidence type="ECO:0000313" key="2">
    <source>
        <dbReference type="EMBL" id="MFC4372880.1"/>
    </source>
</evidence>
<comment type="caution">
    <text evidence="2">The sequence shown here is derived from an EMBL/GenBank/DDBJ whole genome shotgun (WGS) entry which is preliminary data.</text>
</comment>
<dbReference type="EC" id="2.1.1.64" evidence="2"/>
<feature type="domain" description="Methyltransferase" evidence="1">
    <location>
        <begin position="56"/>
        <end position="151"/>
    </location>
</feature>
<protein>
    <submittedName>
        <fullName evidence="2">Class I SAM-dependent methyltransferase</fullName>
        <ecNumber evidence="2">2.1.1.222</ecNumber>
        <ecNumber evidence="2">2.1.1.64</ecNumber>
    </submittedName>
</protein>
<dbReference type="EC" id="2.1.1.222" evidence="2"/>
<keyword evidence="2" id="KW-0808">Transferase</keyword>
<keyword evidence="3" id="KW-1185">Reference proteome</keyword>
<gene>
    <name evidence="2" type="ORF">ACFO5K_02100</name>
</gene>
<sequence length="206" mass="21657">MTSNERTPSGWEELTAADPAHSTWYVERFRKLAAEGTDIVGEARLIDAMLGRGSRVLDAGCGPGRIGGHLHGAGHTVVGVDVDPVLIEAARTDHPGPTWVVGDLAELDLPAQGIAAEFDVIVCAGNVMTFLAPATRTAVLSGFARHLAPTGRAVIGFGADRGYDFAEFLSDAESAGLTADLRLSTWDLRPFTDGSDFLVAVLSRAS</sequence>
<evidence type="ECO:0000313" key="3">
    <source>
        <dbReference type="Proteomes" id="UP001595844"/>
    </source>
</evidence>
<dbReference type="Gene3D" id="3.40.50.150">
    <property type="entry name" value="Vaccinia Virus protein VP39"/>
    <property type="match status" value="1"/>
</dbReference>
<organism evidence="2 3">
    <name type="scientific">Nocardia halotolerans</name>
    <dbReference type="NCBI Taxonomy" id="1755878"/>
    <lineage>
        <taxon>Bacteria</taxon>
        <taxon>Bacillati</taxon>
        <taxon>Actinomycetota</taxon>
        <taxon>Actinomycetes</taxon>
        <taxon>Mycobacteriales</taxon>
        <taxon>Nocardiaceae</taxon>
        <taxon>Nocardia</taxon>
    </lineage>
</organism>
<dbReference type="InterPro" id="IPR041698">
    <property type="entry name" value="Methyltransf_25"/>
</dbReference>
<name>A0ABV8VCT8_9NOCA</name>
<reference evidence="3" key="1">
    <citation type="journal article" date="2019" name="Int. J. Syst. Evol. Microbiol.">
        <title>The Global Catalogue of Microorganisms (GCM) 10K type strain sequencing project: providing services to taxonomists for standard genome sequencing and annotation.</title>
        <authorList>
            <consortium name="The Broad Institute Genomics Platform"/>
            <consortium name="The Broad Institute Genome Sequencing Center for Infectious Disease"/>
            <person name="Wu L."/>
            <person name="Ma J."/>
        </authorList>
    </citation>
    <scope>NUCLEOTIDE SEQUENCE [LARGE SCALE GENOMIC DNA]</scope>
    <source>
        <strain evidence="3">IBRC-M 10490</strain>
    </source>
</reference>
<dbReference type="GO" id="GO:0061542">
    <property type="term" value="F:3-demethylubiquinol 3-O-methyltransferase activity"/>
    <property type="evidence" value="ECO:0007669"/>
    <property type="project" value="UniProtKB-EC"/>
</dbReference>
<dbReference type="Proteomes" id="UP001595844">
    <property type="component" value="Unassembled WGS sequence"/>
</dbReference>
<dbReference type="CDD" id="cd02440">
    <property type="entry name" value="AdoMet_MTases"/>
    <property type="match status" value="1"/>
</dbReference>
<dbReference type="InterPro" id="IPR029063">
    <property type="entry name" value="SAM-dependent_MTases_sf"/>
</dbReference>
<dbReference type="SUPFAM" id="SSF53335">
    <property type="entry name" value="S-adenosyl-L-methionine-dependent methyltransferases"/>
    <property type="match status" value="1"/>
</dbReference>
<dbReference type="RefSeq" id="WP_378555399.1">
    <property type="nucleotide sequence ID" value="NZ_JBHSDL010000002.1"/>
</dbReference>
<dbReference type="GO" id="GO:0102208">
    <property type="term" value="F:2-polyprenyl-6-hydroxyphenol methylase activity"/>
    <property type="evidence" value="ECO:0007669"/>
    <property type="project" value="UniProtKB-EC"/>
</dbReference>
<dbReference type="EMBL" id="JBHSDL010000002">
    <property type="protein sequence ID" value="MFC4372880.1"/>
    <property type="molecule type" value="Genomic_DNA"/>
</dbReference>